<proteinExistence type="predicted"/>
<sequence>MNLESKLLMSLKKRAGRVVLRRELAGLGSPSQVSAAIRNLLAKGRLVRLGAGIYAKSSADSRGQTQSDTERDLLLREACDKLGIKLTQVTIQKESGKPVWWVDTGKRRISRQLGWGGMQVRFRHRPTLSAKLTSYVPKDVNKLPSQGIAAYVERLAKAHGIEYRRSGLDDFAEAVTRAAGDDVKLDLTGKLLVALKKKHLINGRQFARLLTNYRKELKGDGVRSVRGLQDPRISAQH</sequence>
<evidence type="ECO:0000313" key="2">
    <source>
        <dbReference type="Proteomes" id="UP001156627"/>
    </source>
</evidence>
<name>A0ABQ5X9L1_9GAMM</name>
<accession>A0ABQ5X9L1</accession>
<evidence type="ECO:0000313" key="1">
    <source>
        <dbReference type="EMBL" id="GLQ87283.1"/>
    </source>
</evidence>
<organism evidence="1 2">
    <name type="scientific">Dyella flagellata</name>
    <dbReference type="NCBI Taxonomy" id="1867833"/>
    <lineage>
        <taxon>Bacteria</taxon>
        <taxon>Pseudomonadati</taxon>
        <taxon>Pseudomonadota</taxon>
        <taxon>Gammaproteobacteria</taxon>
        <taxon>Lysobacterales</taxon>
        <taxon>Rhodanobacteraceae</taxon>
        <taxon>Dyella</taxon>
    </lineage>
</organism>
<evidence type="ECO:0008006" key="3">
    <source>
        <dbReference type="Google" id="ProtNLM"/>
    </source>
</evidence>
<dbReference type="Proteomes" id="UP001156627">
    <property type="component" value="Unassembled WGS sequence"/>
</dbReference>
<protein>
    <recommendedName>
        <fullName evidence="3">Transcriptional regulator, AbiEi antitoxin, Type IV TA system</fullName>
    </recommendedName>
</protein>
<dbReference type="RefSeq" id="WP_284330708.1">
    <property type="nucleotide sequence ID" value="NZ_BSOA01000003.1"/>
</dbReference>
<gene>
    <name evidence="1" type="ORF">GCM10007898_08490</name>
</gene>
<reference evidence="2" key="1">
    <citation type="journal article" date="2019" name="Int. J. Syst. Evol. Microbiol.">
        <title>The Global Catalogue of Microorganisms (GCM) 10K type strain sequencing project: providing services to taxonomists for standard genome sequencing and annotation.</title>
        <authorList>
            <consortium name="The Broad Institute Genomics Platform"/>
            <consortium name="The Broad Institute Genome Sequencing Center for Infectious Disease"/>
            <person name="Wu L."/>
            <person name="Ma J."/>
        </authorList>
    </citation>
    <scope>NUCLEOTIDE SEQUENCE [LARGE SCALE GENOMIC DNA]</scope>
    <source>
        <strain evidence="2">NBRC 111981</strain>
    </source>
</reference>
<keyword evidence="2" id="KW-1185">Reference proteome</keyword>
<comment type="caution">
    <text evidence="1">The sequence shown here is derived from an EMBL/GenBank/DDBJ whole genome shotgun (WGS) entry which is preliminary data.</text>
</comment>
<dbReference type="EMBL" id="BSOA01000003">
    <property type="protein sequence ID" value="GLQ87283.1"/>
    <property type="molecule type" value="Genomic_DNA"/>
</dbReference>